<dbReference type="InterPro" id="IPR023214">
    <property type="entry name" value="HAD_sf"/>
</dbReference>
<dbReference type="NCBIfam" id="TIGR01549">
    <property type="entry name" value="HAD-SF-IA-v1"/>
    <property type="match status" value="1"/>
</dbReference>
<organism evidence="3 4">
    <name type="scientific">Nocardioides scoriae</name>
    <dbReference type="NCBI Taxonomy" id="642780"/>
    <lineage>
        <taxon>Bacteria</taxon>
        <taxon>Bacillati</taxon>
        <taxon>Actinomycetota</taxon>
        <taxon>Actinomycetes</taxon>
        <taxon>Propionibacteriales</taxon>
        <taxon>Nocardioidaceae</taxon>
        <taxon>Nocardioides</taxon>
    </lineage>
</organism>
<dbReference type="EMBL" id="LT629757">
    <property type="protein sequence ID" value="SDS81038.1"/>
    <property type="molecule type" value="Genomic_DNA"/>
</dbReference>
<proteinExistence type="predicted"/>
<evidence type="ECO:0000256" key="2">
    <source>
        <dbReference type="ARBA" id="ARBA00022842"/>
    </source>
</evidence>
<dbReference type="PANTHER" id="PTHR43434">
    <property type="entry name" value="PHOSPHOGLYCOLATE PHOSPHATASE"/>
    <property type="match status" value="1"/>
</dbReference>
<keyword evidence="1" id="KW-0378">Hydrolase</keyword>
<dbReference type="GO" id="GO:0008967">
    <property type="term" value="F:phosphoglycolate phosphatase activity"/>
    <property type="evidence" value="ECO:0007669"/>
    <property type="project" value="TreeGrafter"/>
</dbReference>
<dbReference type="InterPro" id="IPR023198">
    <property type="entry name" value="PGP-like_dom2"/>
</dbReference>
<sequence length="225" mass="23162">MVRSGTLLLVSTQPVAAVIWDMDGTLVDSATVVPDAFIETVQRLGGPTLTRDQVVAHYDAGAPHEMIGLMVGREARVEDGELYHRVLADLSHTVRVHDGIAEVLGELGRRGVPLAVFTGNSVEAAGLLLGATGLRDHFDVVVGGNEVARPKPAPDGVLEAASRLGVDAAACVYVGDSPLDVGAARDAGATPVAAGWGHLFDAGAAVTAAATPAELLDLLRDRPVA</sequence>
<accession>A0A1H1V8H8</accession>
<keyword evidence="4" id="KW-1185">Reference proteome</keyword>
<name>A0A1H1V8H8_9ACTN</name>
<gene>
    <name evidence="3" type="ORF">SAMN04488570_2752</name>
</gene>
<dbReference type="SUPFAM" id="SSF56784">
    <property type="entry name" value="HAD-like"/>
    <property type="match status" value="1"/>
</dbReference>
<dbReference type="Gene3D" id="3.40.50.1000">
    <property type="entry name" value="HAD superfamily/HAD-like"/>
    <property type="match status" value="1"/>
</dbReference>
<dbReference type="GO" id="GO:0006281">
    <property type="term" value="P:DNA repair"/>
    <property type="evidence" value="ECO:0007669"/>
    <property type="project" value="TreeGrafter"/>
</dbReference>
<dbReference type="SFLD" id="SFLDG01135">
    <property type="entry name" value="C1.5.6:_HAD__Beta-PGM__Phospha"/>
    <property type="match status" value="1"/>
</dbReference>
<dbReference type="Proteomes" id="UP000198859">
    <property type="component" value="Chromosome I"/>
</dbReference>
<dbReference type="InterPro" id="IPR036412">
    <property type="entry name" value="HAD-like_sf"/>
</dbReference>
<evidence type="ECO:0000313" key="4">
    <source>
        <dbReference type="Proteomes" id="UP000198859"/>
    </source>
</evidence>
<dbReference type="GO" id="GO:0005829">
    <property type="term" value="C:cytosol"/>
    <property type="evidence" value="ECO:0007669"/>
    <property type="project" value="TreeGrafter"/>
</dbReference>
<dbReference type="PRINTS" id="PR00413">
    <property type="entry name" value="HADHALOGNASE"/>
</dbReference>
<reference evidence="4" key="1">
    <citation type="submission" date="2016-10" db="EMBL/GenBank/DDBJ databases">
        <authorList>
            <person name="Varghese N."/>
            <person name="Submissions S."/>
        </authorList>
    </citation>
    <scope>NUCLEOTIDE SEQUENCE [LARGE SCALE GENOMIC DNA]</scope>
    <source>
        <strain evidence="4">DSM 22127</strain>
    </source>
</reference>
<dbReference type="Gene3D" id="1.10.150.240">
    <property type="entry name" value="Putative phosphatase, domain 2"/>
    <property type="match status" value="1"/>
</dbReference>
<dbReference type="PANTHER" id="PTHR43434:SF23">
    <property type="entry name" value="PHOSPHOGLYCOLATE PHOSPHATASE"/>
    <property type="match status" value="1"/>
</dbReference>
<evidence type="ECO:0000313" key="3">
    <source>
        <dbReference type="EMBL" id="SDS81038.1"/>
    </source>
</evidence>
<evidence type="ECO:0000256" key="1">
    <source>
        <dbReference type="ARBA" id="ARBA00022801"/>
    </source>
</evidence>
<dbReference type="STRING" id="642780.SAMN04488570_2752"/>
<keyword evidence="2" id="KW-0460">Magnesium</keyword>
<dbReference type="GO" id="GO:0046872">
    <property type="term" value="F:metal ion binding"/>
    <property type="evidence" value="ECO:0007669"/>
    <property type="project" value="UniProtKB-KW"/>
</dbReference>
<protein>
    <submittedName>
        <fullName evidence="3">Phosphoglycolate phosphatase</fullName>
    </submittedName>
</protein>
<dbReference type="InterPro" id="IPR006439">
    <property type="entry name" value="HAD-SF_hydro_IA"/>
</dbReference>
<dbReference type="SFLD" id="SFLDS00003">
    <property type="entry name" value="Haloacid_Dehalogenase"/>
    <property type="match status" value="1"/>
</dbReference>
<dbReference type="NCBIfam" id="TIGR01509">
    <property type="entry name" value="HAD-SF-IA-v3"/>
    <property type="match status" value="1"/>
</dbReference>
<dbReference type="SFLD" id="SFLDG01129">
    <property type="entry name" value="C1.5:_HAD__Beta-PGM__Phosphata"/>
    <property type="match status" value="1"/>
</dbReference>
<dbReference type="AlphaFoldDB" id="A0A1H1V8H8"/>
<dbReference type="InterPro" id="IPR050155">
    <property type="entry name" value="HAD-like_hydrolase_sf"/>
</dbReference>
<dbReference type="Pfam" id="PF00702">
    <property type="entry name" value="Hydrolase"/>
    <property type="match status" value="1"/>
</dbReference>